<dbReference type="WormBase" id="SRAE_0000066600">
    <property type="protein sequence ID" value="SRP10712"/>
    <property type="gene ID" value="WBGene00256415"/>
</dbReference>
<evidence type="ECO:0000313" key="3">
    <source>
        <dbReference type="EMBL" id="CEF61545.1"/>
    </source>
</evidence>
<sequence>MPHDKYLTEPTVATATANINLRLEIATILLVVVVVLLLAYVVYYRRRHREKKREGGVPPPLPNPFSPLIPPNQYLYPSNK</sequence>
<dbReference type="WBParaSite" id="SRAE_0000066600.1">
    <property type="protein sequence ID" value="SRAE_0000066600.1"/>
    <property type="gene ID" value="WBGene00256415"/>
</dbReference>
<evidence type="ECO:0000256" key="1">
    <source>
        <dbReference type="SAM" id="MobiDB-lite"/>
    </source>
</evidence>
<evidence type="ECO:0000313" key="4">
    <source>
        <dbReference type="Proteomes" id="UP000035682"/>
    </source>
</evidence>
<feature type="transmembrane region" description="Helical" evidence="2">
    <location>
        <begin position="25"/>
        <end position="43"/>
    </location>
</feature>
<keyword evidence="2" id="KW-1133">Transmembrane helix</keyword>
<dbReference type="Proteomes" id="UP000035682">
    <property type="component" value="Unplaced"/>
</dbReference>
<dbReference type="RefSeq" id="XP_024500754.1">
    <property type="nucleotide sequence ID" value="XM_024646588.1"/>
</dbReference>
<keyword evidence="2" id="KW-0472">Membrane</keyword>
<keyword evidence="2" id="KW-0812">Transmembrane</keyword>
<dbReference type="GeneID" id="36373913"/>
<protein>
    <submittedName>
        <fullName evidence="3 5">Uncharacterized protein</fullName>
    </submittedName>
</protein>
<keyword evidence="4" id="KW-1185">Reference proteome</keyword>
<name>A0A090KVK8_STRRB</name>
<gene>
    <name evidence="3 5 6" type="ORF">SRAE_0000066600</name>
</gene>
<dbReference type="AlphaFoldDB" id="A0A090KVK8"/>
<reference evidence="5" key="3">
    <citation type="submission" date="2020-12" db="UniProtKB">
        <authorList>
            <consortium name="WormBaseParasite"/>
        </authorList>
    </citation>
    <scope>IDENTIFICATION</scope>
</reference>
<proteinExistence type="predicted"/>
<dbReference type="EMBL" id="LN609411">
    <property type="protein sequence ID" value="CEF61545.1"/>
    <property type="molecule type" value="Genomic_DNA"/>
</dbReference>
<dbReference type="CTD" id="36373913"/>
<organism evidence="3">
    <name type="scientific">Strongyloides ratti</name>
    <name type="common">Parasitic roundworm</name>
    <dbReference type="NCBI Taxonomy" id="34506"/>
    <lineage>
        <taxon>Eukaryota</taxon>
        <taxon>Metazoa</taxon>
        <taxon>Ecdysozoa</taxon>
        <taxon>Nematoda</taxon>
        <taxon>Chromadorea</taxon>
        <taxon>Rhabditida</taxon>
        <taxon>Tylenchina</taxon>
        <taxon>Panagrolaimomorpha</taxon>
        <taxon>Strongyloidoidea</taxon>
        <taxon>Strongyloididae</taxon>
        <taxon>Strongyloides</taxon>
    </lineage>
</organism>
<evidence type="ECO:0000313" key="5">
    <source>
        <dbReference type="WBParaSite" id="SRAE_0000066600.1"/>
    </source>
</evidence>
<feature type="compositionally biased region" description="Pro residues" evidence="1">
    <location>
        <begin position="57"/>
        <end position="70"/>
    </location>
</feature>
<evidence type="ECO:0000256" key="2">
    <source>
        <dbReference type="SAM" id="Phobius"/>
    </source>
</evidence>
<accession>A0A090KVK8</accession>
<evidence type="ECO:0000313" key="6">
    <source>
        <dbReference type="WormBase" id="SRAE_0000066600"/>
    </source>
</evidence>
<feature type="region of interest" description="Disordered" evidence="1">
    <location>
        <begin position="49"/>
        <end position="80"/>
    </location>
</feature>
<reference evidence="4" key="1">
    <citation type="submission" date="2014-09" db="EMBL/GenBank/DDBJ databases">
        <authorList>
            <person name="Martin A.A."/>
        </authorList>
    </citation>
    <scope>NUCLEOTIDE SEQUENCE</scope>
    <source>
        <strain evidence="4">ED321</strain>
    </source>
</reference>
<reference evidence="3" key="2">
    <citation type="submission" date="2014-09" db="EMBL/GenBank/DDBJ databases">
        <authorList>
            <person name="Aslett A.Martin."/>
        </authorList>
    </citation>
    <scope>NUCLEOTIDE SEQUENCE</scope>
    <source>
        <strain evidence="3">ED321 Heterogonic</strain>
    </source>
</reference>